<dbReference type="AlphaFoldDB" id="A0A6A6HET4"/>
<dbReference type="EMBL" id="ML991784">
    <property type="protein sequence ID" value="KAF2236537.1"/>
    <property type="molecule type" value="Genomic_DNA"/>
</dbReference>
<evidence type="ECO:0000313" key="3">
    <source>
        <dbReference type="Proteomes" id="UP000800092"/>
    </source>
</evidence>
<dbReference type="GO" id="GO:0051225">
    <property type="term" value="P:spindle assembly"/>
    <property type="evidence" value="ECO:0007669"/>
    <property type="project" value="InterPro"/>
</dbReference>
<gene>
    <name evidence="2" type="ORF">EV356DRAFT_574825</name>
</gene>
<sequence>MLPAVPSKVLDQNPRFQVLYENLATSKLNPNGSSRVSTSNEGTEKELNNIRIELSKRQLVIDGLQRVAQNAAYLPIELLQVIELVAAHSDGQLPDVDIELLEVDFEYLKDNADDVASAISKDLSKTLKQMLCIINMTGPWKINQSDGTSDSLLGGQRNLSIAKAIVQRRVAIKNDRQDLLKSRERIASLACEVLNAHTACLDIGIRTLEQTIHGSVARGTRAQTEHLSTVAEGICGKSVIAAYQAQSSLYTPELISALQNYTSHLESTTARLKRREGTAEDELEAYEEAGDGMRDIARRFAEVKAEIEKVQGEMRRLDSR</sequence>
<dbReference type="Proteomes" id="UP000800092">
    <property type="component" value="Unassembled WGS sequence"/>
</dbReference>
<evidence type="ECO:0000256" key="1">
    <source>
        <dbReference type="SAM" id="Coils"/>
    </source>
</evidence>
<organism evidence="2 3">
    <name type="scientific">Viridothelium virens</name>
    <name type="common">Speckled blister lichen</name>
    <name type="synonym">Trypethelium virens</name>
    <dbReference type="NCBI Taxonomy" id="1048519"/>
    <lineage>
        <taxon>Eukaryota</taxon>
        <taxon>Fungi</taxon>
        <taxon>Dikarya</taxon>
        <taxon>Ascomycota</taxon>
        <taxon>Pezizomycotina</taxon>
        <taxon>Dothideomycetes</taxon>
        <taxon>Dothideomycetes incertae sedis</taxon>
        <taxon>Trypetheliales</taxon>
        <taxon>Trypetheliaceae</taxon>
        <taxon>Viridothelium</taxon>
    </lineage>
</organism>
<evidence type="ECO:0000313" key="2">
    <source>
        <dbReference type="EMBL" id="KAF2236537.1"/>
    </source>
</evidence>
<name>A0A6A6HET4_VIRVR</name>
<accession>A0A6A6HET4</accession>
<keyword evidence="3" id="KW-1185">Reference proteome</keyword>
<proteinExistence type="predicted"/>
<protein>
    <submittedName>
        <fullName evidence="2">Uncharacterized protein</fullName>
    </submittedName>
</protein>
<dbReference type="GO" id="GO:0070652">
    <property type="term" value="C:HAUS complex"/>
    <property type="evidence" value="ECO:0007669"/>
    <property type="project" value="InterPro"/>
</dbReference>
<dbReference type="OrthoDB" id="66964at2759"/>
<keyword evidence="1" id="KW-0175">Coiled coil</keyword>
<dbReference type="InterPro" id="IPR029327">
    <property type="entry name" value="HAUS4"/>
</dbReference>
<dbReference type="Pfam" id="PF14735">
    <property type="entry name" value="HAUS4"/>
    <property type="match status" value="1"/>
</dbReference>
<feature type="coiled-coil region" evidence="1">
    <location>
        <begin position="269"/>
        <end position="320"/>
    </location>
</feature>
<reference evidence="2" key="1">
    <citation type="journal article" date="2020" name="Stud. Mycol.">
        <title>101 Dothideomycetes genomes: a test case for predicting lifestyles and emergence of pathogens.</title>
        <authorList>
            <person name="Haridas S."/>
            <person name="Albert R."/>
            <person name="Binder M."/>
            <person name="Bloem J."/>
            <person name="Labutti K."/>
            <person name="Salamov A."/>
            <person name="Andreopoulos B."/>
            <person name="Baker S."/>
            <person name="Barry K."/>
            <person name="Bills G."/>
            <person name="Bluhm B."/>
            <person name="Cannon C."/>
            <person name="Castanera R."/>
            <person name="Culley D."/>
            <person name="Daum C."/>
            <person name="Ezra D."/>
            <person name="Gonzalez J."/>
            <person name="Henrissat B."/>
            <person name="Kuo A."/>
            <person name="Liang C."/>
            <person name="Lipzen A."/>
            <person name="Lutzoni F."/>
            <person name="Magnuson J."/>
            <person name="Mondo S."/>
            <person name="Nolan M."/>
            <person name="Ohm R."/>
            <person name="Pangilinan J."/>
            <person name="Park H.-J."/>
            <person name="Ramirez L."/>
            <person name="Alfaro M."/>
            <person name="Sun H."/>
            <person name="Tritt A."/>
            <person name="Yoshinaga Y."/>
            <person name="Zwiers L.-H."/>
            <person name="Turgeon B."/>
            <person name="Goodwin S."/>
            <person name="Spatafora J."/>
            <person name="Crous P."/>
            <person name="Grigoriev I."/>
        </authorList>
    </citation>
    <scope>NUCLEOTIDE SEQUENCE</scope>
    <source>
        <strain evidence="2">Tuck. ex Michener</strain>
    </source>
</reference>